<dbReference type="PROSITE" id="PS50216">
    <property type="entry name" value="DHHC"/>
    <property type="match status" value="1"/>
</dbReference>
<evidence type="ECO:0000256" key="10">
    <source>
        <dbReference type="ARBA" id="ARBA00048048"/>
    </source>
</evidence>
<comment type="subcellular location">
    <subcellularLocation>
        <location evidence="1">Membrane</location>
        <topology evidence="1">Multi-pass membrane protein</topology>
    </subcellularLocation>
</comment>
<gene>
    <name evidence="13" type="ORF">NA57DRAFT_51426</name>
</gene>
<comment type="domain">
    <text evidence="11">The DHHC domain is required for palmitoyltransferase activity.</text>
</comment>
<dbReference type="InterPro" id="IPR039859">
    <property type="entry name" value="PFA4/ZDH16/20/ERF2-like"/>
</dbReference>
<dbReference type="Proteomes" id="UP000799772">
    <property type="component" value="Unassembled WGS sequence"/>
</dbReference>
<comment type="similarity">
    <text evidence="9">Belongs to the DHHC palmitoyltransferase family. PFA5 subfamily.</text>
</comment>
<keyword evidence="3 11" id="KW-0812">Transmembrane</keyword>
<dbReference type="GO" id="GO:0019706">
    <property type="term" value="F:protein-cysteine S-palmitoyltransferase activity"/>
    <property type="evidence" value="ECO:0007669"/>
    <property type="project" value="UniProtKB-EC"/>
</dbReference>
<dbReference type="AlphaFoldDB" id="A0A9P4MEM1"/>
<protein>
    <recommendedName>
        <fullName evidence="11">Palmitoyltransferase</fullName>
        <ecNumber evidence="11">2.3.1.225</ecNumber>
    </recommendedName>
</protein>
<evidence type="ECO:0000256" key="5">
    <source>
        <dbReference type="ARBA" id="ARBA00023136"/>
    </source>
</evidence>
<evidence type="ECO:0000256" key="2">
    <source>
        <dbReference type="ARBA" id="ARBA00022679"/>
    </source>
</evidence>
<dbReference type="OrthoDB" id="331948at2759"/>
<evidence type="ECO:0000313" key="13">
    <source>
        <dbReference type="EMBL" id="KAF2104607.1"/>
    </source>
</evidence>
<evidence type="ECO:0000313" key="14">
    <source>
        <dbReference type="Proteomes" id="UP000799772"/>
    </source>
</evidence>
<evidence type="ECO:0000259" key="12">
    <source>
        <dbReference type="Pfam" id="PF01529"/>
    </source>
</evidence>
<keyword evidence="4 11" id="KW-1133">Transmembrane helix</keyword>
<dbReference type="EC" id="2.3.1.225" evidence="11"/>
<keyword evidence="14" id="KW-1185">Reference proteome</keyword>
<dbReference type="GO" id="GO:0005794">
    <property type="term" value="C:Golgi apparatus"/>
    <property type="evidence" value="ECO:0007669"/>
    <property type="project" value="TreeGrafter"/>
</dbReference>
<organism evidence="13 14">
    <name type="scientific">Rhizodiscina lignyota</name>
    <dbReference type="NCBI Taxonomy" id="1504668"/>
    <lineage>
        <taxon>Eukaryota</taxon>
        <taxon>Fungi</taxon>
        <taxon>Dikarya</taxon>
        <taxon>Ascomycota</taxon>
        <taxon>Pezizomycotina</taxon>
        <taxon>Dothideomycetes</taxon>
        <taxon>Pleosporomycetidae</taxon>
        <taxon>Aulographales</taxon>
        <taxon>Rhizodiscinaceae</taxon>
        <taxon>Rhizodiscina</taxon>
    </lineage>
</organism>
<evidence type="ECO:0000256" key="3">
    <source>
        <dbReference type="ARBA" id="ARBA00022692"/>
    </source>
</evidence>
<evidence type="ECO:0000256" key="11">
    <source>
        <dbReference type="RuleBase" id="RU079119"/>
    </source>
</evidence>
<keyword evidence="7" id="KW-0449">Lipoprotein</keyword>
<reference evidence="13" key="1">
    <citation type="journal article" date="2020" name="Stud. Mycol.">
        <title>101 Dothideomycetes genomes: a test case for predicting lifestyles and emergence of pathogens.</title>
        <authorList>
            <person name="Haridas S."/>
            <person name="Albert R."/>
            <person name="Binder M."/>
            <person name="Bloem J."/>
            <person name="Labutti K."/>
            <person name="Salamov A."/>
            <person name="Andreopoulos B."/>
            <person name="Baker S."/>
            <person name="Barry K."/>
            <person name="Bills G."/>
            <person name="Bluhm B."/>
            <person name="Cannon C."/>
            <person name="Castanera R."/>
            <person name="Culley D."/>
            <person name="Daum C."/>
            <person name="Ezra D."/>
            <person name="Gonzalez J."/>
            <person name="Henrissat B."/>
            <person name="Kuo A."/>
            <person name="Liang C."/>
            <person name="Lipzen A."/>
            <person name="Lutzoni F."/>
            <person name="Magnuson J."/>
            <person name="Mondo S."/>
            <person name="Nolan M."/>
            <person name="Ohm R."/>
            <person name="Pangilinan J."/>
            <person name="Park H.-J."/>
            <person name="Ramirez L."/>
            <person name="Alfaro M."/>
            <person name="Sun H."/>
            <person name="Tritt A."/>
            <person name="Yoshinaga Y."/>
            <person name="Zwiers L.-H."/>
            <person name="Turgeon B."/>
            <person name="Goodwin S."/>
            <person name="Spatafora J."/>
            <person name="Crous P."/>
            <person name="Grigoriev I."/>
        </authorList>
    </citation>
    <scope>NUCLEOTIDE SEQUENCE</scope>
    <source>
        <strain evidence="13">CBS 133067</strain>
    </source>
</reference>
<keyword evidence="5 11" id="KW-0472">Membrane</keyword>
<evidence type="ECO:0000256" key="1">
    <source>
        <dbReference type="ARBA" id="ARBA00004141"/>
    </source>
</evidence>
<keyword evidence="6" id="KW-0564">Palmitate</keyword>
<evidence type="ECO:0000256" key="6">
    <source>
        <dbReference type="ARBA" id="ARBA00023139"/>
    </source>
</evidence>
<name>A0A9P4MEM1_9PEZI</name>
<feature type="transmembrane region" description="Helical" evidence="11">
    <location>
        <begin position="178"/>
        <end position="197"/>
    </location>
</feature>
<proteinExistence type="inferred from homology"/>
<dbReference type="GO" id="GO:0016020">
    <property type="term" value="C:membrane"/>
    <property type="evidence" value="ECO:0007669"/>
    <property type="project" value="UniProtKB-SubCell"/>
</dbReference>
<feature type="transmembrane region" description="Helical" evidence="11">
    <location>
        <begin position="57"/>
        <end position="79"/>
    </location>
</feature>
<dbReference type="PANTHER" id="PTHR22883">
    <property type="entry name" value="ZINC FINGER DHHC DOMAIN CONTAINING PROTEIN"/>
    <property type="match status" value="1"/>
</dbReference>
<dbReference type="PANTHER" id="PTHR22883:SF23">
    <property type="entry name" value="PALMITOYLTRANSFERASE ZDHHC6"/>
    <property type="match status" value="1"/>
</dbReference>
<evidence type="ECO:0000256" key="8">
    <source>
        <dbReference type="ARBA" id="ARBA00023315"/>
    </source>
</evidence>
<evidence type="ECO:0000256" key="9">
    <source>
        <dbReference type="ARBA" id="ARBA00038298"/>
    </source>
</evidence>
<dbReference type="InterPro" id="IPR001594">
    <property type="entry name" value="Palmitoyltrfase_DHHC"/>
</dbReference>
<accession>A0A9P4MEM1</accession>
<feature type="transmembrane region" description="Helical" evidence="11">
    <location>
        <begin position="209"/>
        <end position="230"/>
    </location>
</feature>
<evidence type="ECO:0000256" key="4">
    <source>
        <dbReference type="ARBA" id="ARBA00022989"/>
    </source>
</evidence>
<dbReference type="EMBL" id="ML978121">
    <property type="protein sequence ID" value="KAF2104607.1"/>
    <property type="molecule type" value="Genomic_DNA"/>
</dbReference>
<comment type="catalytic activity">
    <reaction evidence="10 11">
        <text>L-cysteinyl-[protein] + hexadecanoyl-CoA = S-hexadecanoyl-L-cysteinyl-[protein] + CoA</text>
        <dbReference type="Rhea" id="RHEA:36683"/>
        <dbReference type="Rhea" id="RHEA-COMP:10131"/>
        <dbReference type="Rhea" id="RHEA-COMP:11032"/>
        <dbReference type="ChEBI" id="CHEBI:29950"/>
        <dbReference type="ChEBI" id="CHEBI:57287"/>
        <dbReference type="ChEBI" id="CHEBI:57379"/>
        <dbReference type="ChEBI" id="CHEBI:74151"/>
        <dbReference type="EC" id="2.3.1.225"/>
    </reaction>
</comment>
<keyword evidence="2 11" id="KW-0808">Transferase</keyword>
<feature type="transmembrane region" description="Helical" evidence="11">
    <location>
        <begin position="12"/>
        <end position="37"/>
    </location>
</feature>
<keyword evidence="8 11" id="KW-0012">Acyltransferase</keyword>
<comment type="caution">
    <text evidence="13">The sequence shown here is derived from an EMBL/GenBank/DDBJ whole genome shotgun (WGS) entry which is preliminary data.</text>
</comment>
<evidence type="ECO:0000256" key="7">
    <source>
        <dbReference type="ARBA" id="ARBA00023288"/>
    </source>
</evidence>
<dbReference type="GO" id="GO:0006612">
    <property type="term" value="P:protein targeting to membrane"/>
    <property type="evidence" value="ECO:0007669"/>
    <property type="project" value="TreeGrafter"/>
</dbReference>
<dbReference type="Pfam" id="PF01529">
    <property type="entry name" value="DHHC"/>
    <property type="match status" value="1"/>
</dbReference>
<dbReference type="GO" id="GO:0005783">
    <property type="term" value="C:endoplasmic reticulum"/>
    <property type="evidence" value="ECO:0007669"/>
    <property type="project" value="TreeGrafter"/>
</dbReference>
<feature type="domain" description="Palmitoyltransferase DHHC" evidence="12">
    <location>
        <begin position="129"/>
        <end position="248"/>
    </location>
</feature>
<sequence length="379" mass="42191">MRAANIGTAIAVPLALLAVIGYVTFVNVDVICVHYLLDPSSHYDAILKLPTRTGAALAILIIHFILLLLMLIPYARLLLSMVSNSNYIPRGSEELVDRATILSGAANLPKGAEKFYKRDIFVCDYQGLPNYCTECRCYKPDRAHHSSDVGRCVIRMDHFCPWVGGMVAELNHKWFIQFLVYASFFSVFILATMAYMLHDQLRRVGSLNAHTIVATAFGGMFSLFSVGMAGNTIYLAMQNLTTIETLDQKARSYYFAVLINGRQREAIDSPQSAPIHTITYTRDGQKVSISPNASPGGDSRTYAVLQTRAGDRPWDLGSSNNWKQIMGRSWLDWLLPIQRSPMCRHDRSGPEYPFGAAVDRMVEDSGIGMDSLVHTSHNV</sequence>